<keyword evidence="8 13" id="KW-0560">Oxidoreductase</keyword>
<dbReference type="GO" id="GO:0005789">
    <property type="term" value="C:endoplasmic reticulum membrane"/>
    <property type="evidence" value="ECO:0007669"/>
    <property type="project" value="TreeGrafter"/>
</dbReference>
<dbReference type="Pfam" id="PF13193">
    <property type="entry name" value="AMP-binding_C"/>
    <property type="match status" value="1"/>
</dbReference>
<evidence type="ECO:0000313" key="18">
    <source>
        <dbReference type="EMBL" id="CAD7652626.1"/>
    </source>
</evidence>
<feature type="domain" description="AMP-dependent synthetase/ligase" evidence="16">
    <location>
        <begin position="407"/>
        <end position="564"/>
    </location>
</feature>
<dbReference type="PRINTS" id="PR00075">
    <property type="entry name" value="FACDDSATRASE"/>
</dbReference>
<evidence type="ECO:0000256" key="10">
    <source>
        <dbReference type="ARBA" id="ARBA00023098"/>
    </source>
</evidence>
<organism evidence="18">
    <name type="scientific">Oppiella nova</name>
    <dbReference type="NCBI Taxonomy" id="334625"/>
    <lineage>
        <taxon>Eukaryota</taxon>
        <taxon>Metazoa</taxon>
        <taxon>Ecdysozoa</taxon>
        <taxon>Arthropoda</taxon>
        <taxon>Chelicerata</taxon>
        <taxon>Arachnida</taxon>
        <taxon>Acari</taxon>
        <taxon>Acariformes</taxon>
        <taxon>Sarcoptiformes</taxon>
        <taxon>Oribatida</taxon>
        <taxon>Brachypylina</taxon>
        <taxon>Oppioidea</taxon>
        <taxon>Oppiidae</taxon>
        <taxon>Oppiella</taxon>
    </lineage>
</organism>
<feature type="transmembrane region" description="Helical" evidence="14">
    <location>
        <begin position="221"/>
        <end position="244"/>
    </location>
</feature>
<dbReference type="AlphaFoldDB" id="A0A7R9M332"/>
<dbReference type="InterPro" id="IPR001522">
    <property type="entry name" value="FADS-1_CS"/>
</dbReference>
<dbReference type="Pfam" id="PF00487">
    <property type="entry name" value="FA_desaturase"/>
    <property type="match status" value="1"/>
</dbReference>
<feature type="transmembrane region" description="Helical" evidence="14">
    <location>
        <begin position="193"/>
        <end position="214"/>
    </location>
</feature>
<keyword evidence="10" id="KW-0443">Lipid metabolism</keyword>
<feature type="domain" description="AMP-dependent synthetase/ligase" evidence="16">
    <location>
        <begin position="628"/>
        <end position="700"/>
    </location>
</feature>
<feature type="domain" description="AMP-binding enzyme C-terminal" evidence="17">
    <location>
        <begin position="755"/>
        <end position="807"/>
    </location>
</feature>
<dbReference type="InterPro" id="IPR025110">
    <property type="entry name" value="AMP-bd_C"/>
</dbReference>
<comment type="domain">
    <text evidence="13">The histidine box domains are involved in binding the catalytic metal ions.</text>
</comment>
<dbReference type="Proteomes" id="UP000728032">
    <property type="component" value="Unassembled WGS sequence"/>
</dbReference>
<dbReference type="EMBL" id="CAJPVJ010005767">
    <property type="protein sequence ID" value="CAG2169813.1"/>
    <property type="molecule type" value="Genomic_DNA"/>
</dbReference>
<comment type="similarity">
    <text evidence="2 13">Belongs to the fatty acid desaturase type 1 family.</text>
</comment>
<keyword evidence="5" id="KW-0479">Metal-binding</keyword>
<proteinExistence type="inferred from homology"/>
<dbReference type="InterPro" id="IPR000873">
    <property type="entry name" value="AMP-dep_synth/lig_dom"/>
</dbReference>
<dbReference type="PROSITE" id="PS00476">
    <property type="entry name" value="FATTY_ACID_DESATUR_1"/>
    <property type="match status" value="1"/>
</dbReference>
<evidence type="ECO:0000259" key="15">
    <source>
        <dbReference type="Pfam" id="PF00487"/>
    </source>
</evidence>
<dbReference type="GO" id="GO:0004768">
    <property type="term" value="F:stearoyl-CoA 9-desaturase activity"/>
    <property type="evidence" value="ECO:0007669"/>
    <property type="project" value="TreeGrafter"/>
</dbReference>
<keyword evidence="4 13" id="KW-0812">Transmembrane</keyword>
<dbReference type="GO" id="GO:0005506">
    <property type="term" value="F:iron ion binding"/>
    <property type="evidence" value="ECO:0007669"/>
    <property type="project" value="TreeGrafter"/>
</dbReference>
<dbReference type="InterPro" id="IPR045851">
    <property type="entry name" value="AMP-bd_C_sf"/>
</dbReference>
<dbReference type="Gene3D" id="3.40.50.980">
    <property type="match status" value="1"/>
</dbReference>
<evidence type="ECO:0000256" key="4">
    <source>
        <dbReference type="ARBA" id="ARBA00022692"/>
    </source>
</evidence>
<evidence type="ECO:0000313" key="19">
    <source>
        <dbReference type="Proteomes" id="UP000728032"/>
    </source>
</evidence>
<dbReference type="CDD" id="cd03505">
    <property type="entry name" value="Delta9-FADS-like"/>
    <property type="match status" value="1"/>
</dbReference>
<comment type="subcellular location">
    <subcellularLocation>
        <location evidence="1">Membrane</location>
        <topology evidence="1">Multi-pass membrane protein</topology>
    </subcellularLocation>
</comment>
<evidence type="ECO:0008006" key="20">
    <source>
        <dbReference type="Google" id="ProtNLM"/>
    </source>
</evidence>
<dbReference type="EMBL" id="OC920592">
    <property type="protein sequence ID" value="CAD7652626.1"/>
    <property type="molecule type" value="Genomic_DNA"/>
</dbReference>
<keyword evidence="6" id="KW-0276">Fatty acid metabolism</keyword>
<dbReference type="InterPro" id="IPR005804">
    <property type="entry name" value="FA_desaturase_dom"/>
</dbReference>
<protein>
    <recommendedName>
        <fullName evidence="20">Acyl-CoA desaturase</fullName>
    </recommendedName>
</protein>
<dbReference type="Gene3D" id="3.30.300.30">
    <property type="match status" value="1"/>
</dbReference>
<evidence type="ECO:0000256" key="2">
    <source>
        <dbReference type="ARBA" id="ARBA00009295"/>
    </source>
</evidence>
<evidence type="ECO:0000256" key="3">
    <source>
        <dbReference type="ARBA" id="ARBA00022516"/>
    </source>
</evidence>
<dbReference type="PANTHER" id="PTHR11351:SF31">
    <property type="entry name" value="DESATURASE 1, ISOFORM A-RELATED"/>
    <property type="match status" value="1"/>
</dbReference>
<dbReference type="Gene3D" id="3.40.50.12780">
    <property type="entry name" value="N-terminal domain of ligase-like"/>
    <property type="match status" value="2"/>
</dbReference>
<evidence type="ECO:0000256" key="14">
    <source>
        <dbReference type="SAM" id="Phobius"/>
    </source>
</evidence>
<keyword evidence="19" id="KW-1185">Reference proteome</keyword>
<reference evidence="18" key="1">
    <citation type="submission" date="2020-11" db="EMBL/GenBank/DDBJ databases">
        <authorList>
            <person name="Tran Van P."/>
        </authorList>
    </citation>
    <scope>NUCLEOTIDE SEQUENCE</scope>
</reference>
<evidence type="ECO:0000256" key="13">
    <source>
        <dbReference type="RuleBase" id="RU000581"/>
    </source>
</evidence>
<comment type="cofactor">
    <cofactor evidence="13">
        <name>Fe(2+)</name>
        <dbReference type="ChEBI" id="CHEBI:29033"/>
    </cofactor>
</comment>
<dbReference type="PANTHER" id="PTHR11351">
    <property type="entry name" value="ACYL-COA DESATURASE"/>
    <property type="match status" value="1"/>
</dbReference>
<name>A0A7R9M332_9ACAR</name>
<dbReference type="GO" id="GO:0006636">
    <property type="term" value="P:unsaturated fatty acid biosynthetic process"/>
    <property type="evidence" value="ECO:0007669"/>
    <property type="project" value="TreeGrafter"/>
</dbReference>
<dbReference type="InterPro" id="IPR042099">
    <property type="entry name" value="ANL_N_sf"/>
</dbReference>
<evidence type="ECO:0000256" key="8">
    <source>
        <dbReference type="ARBA" id="ARBA00023002"/>
    </source>
</evidence>
<keyword evidence="9" id="KW-0408">Iron</keyword>
<feature type="transmembrane region" description="Helical" evidence="14">
    <location>
        <begin position="47"/>
        <end position="65"/>
    </location>
</feature>
<evidence type="ECO:0000259" key="16">
    <source>
        <dbReference type="Pfam" id="PF00501"/>
    </source>
</evidence>
<dbReference type="OrthoDB" id="10253869at2759"/>
<gene>
    <name evidence="18" type="ORF">ONB1V03_LOCUS9287</name>
</gene>
<dbReference type="Pfam" id="PF00501">
    <property type="entry name" value="AMP-binding"/>
    <property type="match status" value="2"/>
</dbReference>
<dbReference type="InterPro" id="IPR015876">
    <property type="entry name" value="Acyl-CoA_DS"/>
</dbReference>
<keyword evidence="3 13" id="KW-0444">Lipid biosynthesis</keyword>
<evidence type="ECO:0000256" key="12">
    <source>
        <dbReference type="ARBA" id="ARBA00023160"/>
    </source>
</evidence>
<evidence type="ECO:0000256" key="1">
    <source>
        <dbReference type="ARBA" id="ARBA00004141"/>
    </source>
</evidence>
<keyword evidence="7 14" id="KW-1133">Transmembrane helix</keyword>
<evidence type="ECO:0000256" key="5">
    <source>
        <dbReference type="ARBA" id="ARBA00022723"/>
    </source>
</evidence>
<sequence length="810" mass="92024">MDLNNNNNNKDHIKNENNIKIIVECDSSLPEKAPGCIFGYTCKQIKWTNVIFLIWLHVTAIYAYVHGLFNPVRFFTAIFVSLLSIFSGLGMSVGGHRLWAHKSFKARLPLRILLLILQTTTLNGSALSYARDHRTHHKWTDREQDPKNPSRGLFYSHYGWWLLRKAQLVKDWGSKLSFEDLYADPLLVYQHHYYIPLALIFGFIVPTLIPWYLWSENPLTAFLLCGVLRTCVILNHLFTVNSLAHYVGYRPYDRYILPTENRLVIYLSLGEGNHNYHHTFPWDYSSSERTFWEFYNPSTLFIKFMALIGMAYDLKKPSKELVHQVVDRKGIPEYFVPMEGKGVFRRLVTGCVDWVCGVVVSLWPVFTIILFKAITGQDLIVIHHSFEPYVNWLSHLWFADNTIDAVTDEHLTIGALKRLSLSIAAALINRGVTKTDRLVYSGQNSIQHVVLRFAAISLGLPICPLSDTFEAYEVEQEITSISATVVVTTAKNLSKFKRVLQSDNNNIKLVVIFNATRDTHVTEKHVTYEQLVDEGRDQTLKAIPHFPVDPNVDPYLLIHTSGSTDPGYLGDGQVVSMPYPMGHISGSSILPLQLCLGVKLVIYSEFTEDLLFRSIEKYRVTYLCTFSTFGVKLVEGYGMTEYMIITRGNPFDEPYIPDSLGPVSPGTELKVVDLNTGATLGPNTDGEICIRGNKMFAGYLNNEKAYREAVDGEGWYRTGDIGHYDERENIFITDRLKEVIRIAVGNQYINISPVEIEHYLLTHPSIAECAVVGVNNRARAHWPRAYVVLKPEAPVATGAEIEKFVSSKYI</sequence>
<evidence type="ECO:0000259" key="17">
    <source>
        <dbReference type="Pfam" id="PF13193"/>
    </source>
</evidence>
<feature type="transmembrane region" description="Helical" evidence="14">
    <location>
        <begin position="347"/>
        <end position="371"/>
    </location>
</feature>
<keyword evidence="12 13" id="KW-0275">Fatty acid biosynthesis</keyword>
<feature type="domain" description="Fatty acid desaturase" evidence="15">
    <location>
        <begin position="81"/>
        <end position="281"/>
    </location>
</feature>
<evidence type="ECO:0000256" key="11">
    <source>
        <dbReference type="ARBA" id="ARBA00023136"/>
    </source>
</evidence>
<evidence type="ECO:0000256" key="7">
    <source>
        <dbReference type="ARBA" id="ARBA00022989"/>
    </source>
</evidence>
<keyword evidence="11 14" id="KW-0472">Membrane</keyword>
<feature type="transmembrane region" description="Helical" evidence="14">
    <location>
        <begin position="71"/>
        <end position="91"/>
    </location>
</feature>
<accession>A0A7R9M332</accession>
<dbReference type="SUPFAM" id="SSF56801">
    <property type="entry name" value="Acetyl-CoA synthetase-like"/>
    <property type="match status" value="1"/>
</dbReference>
<evidence type="ECO:0000256" key="9">
    <source>
        <dbReference type="ARBA" id="ARBA00023004"/>
    </source>
</evidence>
<evidence type="ECO:0000256" key="6">
    <source>
        <dbReference type="ARBA" id="ARBA00022832"/>
    </source>
</evidence>